<feature type="transmembrane region" description="Helical" evidence="9">
    <location>
        <begin position="299"/>
        <end position="320"/>
    </location>
</feature>
<evidence type="ECO:0000256" key="4">
    <source>
        <dbReference type="ARBA" id="ARBA00022723"/>
    </source>
</evidence>
<dbReference type="SUPFAM" id="SSF81296">
    <property type="entry name" value="E set domains"/>
    <property type="match status" value="1"/>
</dbReference>
<feature type="transmembrane region" description="Helical" evidence="9">
    <location>
        <begin position="402"/>
        <end position="425"/>
    </location>
</feature>
<feature type="domain" description="Copper resistance protein D" evidence="12">
    <location>
        <begin position="330"/>
        <end position="424"/>
    </location>
</feature>
<keyword evidence="4" id="KW-0479">Metal-binding</keyword>
<sequence>MGSVAVTATRRILAALAVGWLLALLTPATAAQAHATLASSDPQSGAVLPQAPATVTLTFTESVQAITDRIRVLDPDNARVDKGQPTVSGSTVSITVDAGKQGTYLVSYRVVSADSHPVAGAFTFSVGAPSQRSATDDEAPAQASTAVRTALPIVRWAGYVGLLLTVGAVLVLTMLWPHRLSRAGPARLAYTGFGLITASTLAGLWLQVPYTTGGGLLDAGPGELADLIGTKFGTVLLIRLVVVAVAVVLARPLLSGTGDSQRLHRDVLAVLSLVGLATWSLSGHPAASPVPTVSVIIDTLHLGAMAVWLGGLVMLLALLLPRASDSERQAILPIWGRWAAAAVAALAFTGIVQALIEIGTFSALITSTYGRLLLAKLALVALALGAAALARRHLSRTGGTGTLRRLIATEVVITAVVLAVTSVLVQTPPARVPPAAPATGETGQQVQTLRHRTFSLQVTVFPAQTGNNTLHLYAYAPDGKPLPVVEWTATAALPEAGIEPIEIPLLRITDNHAIGDIALPSVGQWQFKFTLRTSDIDQGTVTATFPIS</sequence>
<dbReference type="InterPro" id="IPR032694">
    <property type="entry name" value="CopC/D"/>
</dbReference>
<feature type="transmembrane region" description="Helical" evidence="9">
    <location>
        <begin position="228"/>
        <end position="254"/>
    </location>
</feature>
<evidence type="ECO:0000259" key="11">
    <source>
        <dbReference type="Pfam" id="PF04234"/>
    </source>
</evidence>
<evidence type="ECO:0000256" key="5">
    <source>
        <dbReference type="ARBA" id="ARBA00022729"/>
    </source>
</evidence>
<dbReference type="PANTHER" id="PTHR34820:SF4">
    <property type="entry name" value="INNER MEMBRANE PROTEIN YEBZ"/>
    <property type="match status" value="1"/>
</dbReference>
<evidence type="ECO:0000256" key="9">
    <source>
        <dbReference type="SAM" id="Phobius"/>
    </source>
</evidence>
<dbReference type="EMBL" id="JAGFNS010000002">
    <property type="protein sequence ID" value="MBO3736575.1"/>
    <property type="molecule type" value="Genomic_DNA"/>
</dbReference>
<keyword evidence="7" id="KW-0186">Copper</keyword>
<dbReference type="InterPro" id="IPR014756">
    <property type="entry name" value="Ig_E-set"/>
</dbReference>
<comment type="caution">
    <text evidence="13">The sequence shown here is derived from an EMBL/GenBank/DDBJ whole genome shotgun (WGS) entry which is preliminary data.</text>
</comment>
<feature type="transmembrane region" description="Helical" evidence="9">
    <location>
        <begin position="332"/>
        <end position="356"/>
    </location>
</feature>
<feature type="transmembrane region" description="Helical" evidence="9">
    <location>
        <begin position="156"/>
        <end position="176"/>
    </location>
</feature>
<gene>
    <name evidence="13" type="ORF">J5X75_03465</name>
</gene>
<dbReference type="InterPro" id="IPR007348">
    <property type="entry name" value="CopC_dom"/>
</dbReference>
<evidence type="ECO:0000313" key="14">
    <source>
        <dbReference type="Proteomes" id="UP000679690"/>
    </source>
</evidence>
<accession>A0ABS3UCS3</accession>
<comment type="subcellular location">
    <subcellularLocation>
        <location evidence="1">Cell membrane</location>
        <topology evidence="1">Multi-pass membrane protein</topology>
    </subcellularLocation>
</comment>
<keyword evidence="8 9" id="KW-0472">Membrane</keyword>
<feature type="transmembrane region" description="Helical" evidence="9">
    <location>
        <begin position="266"/>
        <end position="287"/>
    </location>
</feature>
<feature type="domain" description="CopC" evidence="11">
    <location>
        <begin position="34"/>
        <end position="126"/>
    </location>
</feature>
<feature type="transmembrane region" description="Helical" evidence="9">
    <location>
        <begin position="188"/>
        <end position="208"/>
    </location>
</feature>
<dbReference type="PANTHER" id="PTHR34820">
    <property type="entry name" value="INNER MEMBRANE PROTEIN YEBZ"/>
    <property type="match status" value="1"/>
</dbReference>
<keyword evidence="2" id="KW-1003">Cell membrane</keyword>
<keyword evidence="3 9" id="KW-0812">Transmembrane</keyword>
<organism evidence="13 14">
    <name type="scientific">Actinoplanes flavus</name>
    <dbReference type="NCBI Taxonomy" id="2820290"/>
    <lineage>
        <taxon>Bacteria</taxon>
        <taxon>Bacillati</taxon>
        <taxon>Actinomycetota</taxon>
        <taxon>Actinomycetes</taxon>
        <taxon>Micromonosporales</taxon>
        <taxon>Micromonosporaceae</taxon>
        <taxon>Actinoplanes</taxon>
    </lineage>
</organism>
<name>A0ABS3UCS3_9ACTN</name>
<evidence type="ECO:0000256" key="1">
    <source>
        <dbReference type="ARBA" id="ARBA00004651"/>
    </source>
</evidence>
<dbReference type="Pfam" id="PF05425">
    <property type="entry name" value="CopD"/>
    <property type="match status" value="1"/>
</dbReference>
<dbReference type="Proteomes" id="UP000679690">
    <property type="component" value="Unassembled WGS sequence"/>
</dbReference>
<feature type="chain" id="PRO_5045838325" evidence="10">
    <location>
        <begin position="31"/>
        <end position="548"/>
    </location>
</feature>
<proteinExistence type="predicted"/>
<keyword evidence="5 10" id="KW-0732">Signal</keyword>
<dbReference type="InterPro" id="IPR014755">
    <property type="entry name" value="Cu-Rt/internalin_Ig-like"/>
</dbReference>
<evidence type="ECO:0000256" key="6">
    <source>
        <dbReference type="ARBA" id="ARBA00022989"/>
    </source>
</evidence>
<dbReference type="Gene3D" id="2.60.40.1220">
    <property type="match status" value="1"/>
</dbReference>
<evidence type="ECO:0000256" key="8">
    <source>
        <dbReference type="ARBA" id="ARBA00023136"/>
    </source>
</evidence>
<evidence type="ECO:0000256" key="3">
    <source>
        <dbReference type="ARBA" id="ARBA00022692"/>
    </source>
</evidence>
<feature type="transmembrane region" description="Helical" evidence="9">
    <location>
        <begin position="368"/>
        <end position="390"/>
    </location>
</feature>
<reference evidence="13 14" key="1">
    <citation type="submission" date="2021-03" db="EMBL/GenBank/DDBJ databases">
        <title>Actinoplanes flavus sp. nov., a novel actinomycete isolated from Coconut Palm rhizosphere soil.</title>
        <authorList>
            <person name="Luo X."/>
        </authorList>
    </citation>
    <scope>NUCLEOTIDE SEQUENCE [LARGE SCALE GENOMIC DNA]</scope>
    <source>
        <strain evidence="13 14">NEAU-H7</strain>
    </source>
</reference>
<dbReference type="InterPro" id="IPR008457">
    <property type="entry name" value="Cu-R_CopD_dom"/>
</dbReference>
<evidence type="ECO:0000256" key="7">
    <source>
        <dbReference type="ARBA" id="ARBA00023008"/>
    </source>
</evidence>
<evidence type="ECO:0000259" key="12">
    <source>
        <dbReference type="Pfam" id="PF05425"/>
    </source>
</evidence>
<evidence type="ECO:0000256" key="10">
    <source>
        <dbReference type="SAM" id="SignalP"/>
    </source>
</evidence>
<evidence type="ECO:0000313" key="13">
    <source>
        <dbReference type="EMBL" id="MBO3736575.1"/>
    </source>
</evidence>
<evidence type="ECO:0000256" key="2">
    <source>
        <dbReference type="ARBA" id="ARBA00022475"/>
    </source>
</evidence>
<protein>
    <submittedName>
        <fullName evidence="13">Copper resistance protein CopC/CopD</fullName>
    </submittedName>
</protein>
<keyword evidence="14" id="KW-1185">Reference proteome</keyword>
<keyword evidence="6 9" id="KW-1133">Transmembrane helix</keyword>
<dbReference type="Pfam" id="PF04234">
    <property type="entry name" value="CopC"/>
    <property type="match status" value="1"/>
</dbReference>
<feature type="signal peptide" evidence="10">
    <location>
        <begin position="1"/>
        <end position="30"/>
    </location>
</feature>